<dbReference type="InterPro" id="IPR021739">
    <property type="entry name" value="SaV-like"/>
</dbReference>
<sequence>MAEFNFMDVEDLRVVDPNAGDDSVNHPSHYTHGPVEVLDIIKYVLEANDGLTPYEGALLGMAIKYQGRFTLKGNPIQDIDKAIFYLNKLKGEIKGDEK</sequence>
<keyword evidence="2" id="KW-1185">Reference proteome</keyword>
<gene>
    <name evidence="1" type="ORF">PQ472_07865</name>
</gene>
<organism evidence="1 2">
    <name type="scientific">Lacticaseibacillus pabuli</name>
    <dbReference type="NCBI Taxonomy" id="3025672"/>
    <lineage>
        <taxon>Bacteria</taxon>
        <taxon>Bacillati</taxon>
        <taxon>Bacillota</taxon>
        <taxon>Bacilli</taxon>
        <taxon>Lactobacillales</taxon>
        <taxon>Lactobacillaceae</taxon>
        <taxon>Lacticaseibacillus</taxon>
    </lineage>
</organism>
<protein>
    <submittedName>
        <fullName evidence="1">DUF3310 domain-containing protein</fullName>
    </submittedName>
</protein>
<name>A0ABY7WP11_9LACO</name>
<dbReference type="Pfam" id="PF11753">
    <property type="entry name" value="DUF3310"/>
    <property type="match status" value="1"/>
</dbReference>
<dbReference type="RefSeq" id="WP_274258875.1">
    <property type="nucleotide sequence ID" value="NZ_CP117884.1"/>
</dbReference>
<accession>A0ABY7WP11</accession>
<proteinExistence type="predicted"/>
<evidence type="ECO:0000313" key="1">
    <source>
        <dbReference type="EMBL" id="WDF81841.1"/>
    </source>
</evidence>
<dbReference type="EMBL" id="CP117884">
    <property type="protein sequence ID" value="WDF81841.1"/>
    <property type="molecule type" value="Genomic_DNA"/>
</dbReference>
<evidence type="ECO:0000313" key="2">
    <source>
        <dbReference type="Proteomes" id="UP001220377"/>
    </source>
</evidence>
<reference evidence="1 2" key="1">
    <citation type="submission" date="2023-02" db="EMBL/GenBank/DDBJ databases">
        <title>Genome sequence of Lacticaseibacillus sp. KACC 23028.</title>
        <authorList>
            <person name="Kim S."/>
            <person name="Heo J."/>
            <person name="Kwon S.-W."/>
        </authorList>
    </citation>
    <scope>NUCLEOTIDE SEQUENCE [LARGE SCALE GENOMIC DNA]</scope>
    <source>
        <strain evidence="1 2">KACC 23028</strain>
    </source>
</reference>
<dbReference type="Proteomes" id="UP001220377">
    <property type="component" value="Chromosome"/>
</dbReference>